<organism evidence="1 2">
    <name type="scientific">Paenibacillus curdlanolyticus YK9</name>
    <dbReference type="NCBI Taxonomy" id="717606"/>
    <lineage>
        <taxon>Bacteria</taxon>
        <taxon>Bacillati</taxon>
        <taxon>Bacillota</taxon>
        <taxon>Bacilli</taxon>
        <taxon>Bacillales</taxon>
        <taxon>Paenibacillaceae</taxon>
        <taxon>Paenibacillus</taxon>
    </lineage>
</organism>
<gene>
    <name evidence="1" type="ORF">PaecuDRAFT_4363</name>
</gene>
<evidence type="ECO:0000313" key="1">
    <source>
        <dbReference type="EMBL" id="EFM08898.1"/>
    </source>
</evidence>
<evidence type="ECO:0000313" key="2">
    <source>
        <dbReference type="Proteomes" id="UP000005387"/>
    </source>
</evidence>
<dbReference type="EMBL" id="AEDD01000013">
    <property type="protein sequence ID" value="EFM08898.1"/>
    <property type="molecule type" value="Genomic_DNA"/>
</dbReference>
<name>E0IFC2_9BACL</name>
<dbReference type="STRING" id="717606.PaecuDRAFT_4363"/>
<reference evidence="1 2" key="1">
    <citation type="submission" date="2010-07" db="EMBL/GenBank/DDBJ databases">
        <title>The draft genome of Paenibacillus curdlanolyticus YK9.</title>
        <authorList>
            <consortium name="US DOE Joint Genome Institute (JGI-PGF)"/>
            <person name="Lucas S."/>
            <person name="Copeland A."/>
            <person name="Lapidus A."/>
            <person name="Cheng J.-F."/>
            <person name="Bruce D."/>
            <person name="Goodwin L."/>
            <person name="Pitluck S."/>
            <person name="Land M.L."/>
            <person name="Hauser L."/>
            <person name="Chang Y.-J."/>
            <person name="Jeffries C."/>
            <person name="Anderson I.J."/>
            <person name="Johnson E."/>
            <person name="Loganathan U."/>
            <person name="Mulhopadhyay B."/>
            <person name="Kyrpides N."/>
            <person name="Woyke T.J."/>
        </authorList>
    </citation>
    <scope>NUCLEOTIDE SEQUENCE [LARGE SCALE GENOMIC DNA]</scope>
    <source>
        <strain evidence="1 2">YK9</strain>
    </source>
</reference>
<protein>
    <submittedName>
        <fullName evidence="1">Uncharacterized protein</fullName>
    </submittedName>
</protein>
<proteinExistence type="predicted"/>
<keyword evidence="2" id="KW-1185">Reference proteome</keyword>
<dbReference type="AlphaFoldDB" id="E0IFC2"/>
<sequence length="41" mass="4584">MASMRCVCGTLMSNVDSPNDMELILFRKGNGKKSVKTFKMD</sequence>
<accession>E0IFC2</accession>
<dbReference type="Proteomes" id="UP000005387">
    <property type="component" value="Unassembled WGS sequence"/>
</dbReference>